<keyword evidence="3" id="KW-0547">Nucleotide-binding</keyword>
<dbReference type="SUPFAM" id="SSF52540">
    <property type="entry name" value="P-loop containing nucleoside triphosphate hydrolases"/>
    <property type="match status" value="1"/>
</dbReference>
<dbReference type="AlphaFoldDB" id="A0A815IUZ6"/>
<evidence type="ECO:0000256" key="6">
    <source>
        <dbReference type="ARBA" id="ARBA00023288"/>
    </source>
</evidence>
<dbReference type="InterPro" id="IPR005225">
    <property type="entry name" value="Small_GTP-bd"/>
</dbReference>
<evidence type="ECO:0000256" key="7">
    <source>
        <dbReference type="ARBA" id="ARBA00023289"/>
    </source>
</evidence>
<keyword evidence="6" id="KW-0449">Lipoprotein</keyword>
<dbReference type="PRINTS" id="PR00449">
    <property type="entry name" value="RASTRNSFRMNG"/>
</dbReference>
<name>A0A815IUZ6_9BILA</name>
<comment type="caution">
    <text evidence="8">The sequence shown here is derived from an EMBL/GenBank/DDBJ whole genome shotgun (WGS) entry which is preliminary data.</text>
</comment>
<dbReference type="EMBL" id="CAJOAZ010002696">
    <property type="protein sequence ID" value="CAF3951878.1"/>
    <property type="molecule type" value="Genomic_DNA"/>
</dbReference>
<evidence type="ECO:0000256" key="4">
    <source>
        <dbReference type="ARBA" id="ARBA00023134"/>
    </source>
</evidence>
<dbReference type="InterPro" id="IPR027417">
    <property type="entry name" value="P-loop_NTPase"/>
</dbReference>
<dbReference type="SMART" id="SM00176">
    <property type="entry name" value="RAN"/>
    <property type="match status" value="1"/>
</dbReference>
<sequence length="370" mass="42068">MTTANVRQTCVKCPKGLGILTCGGCQQWFCTKHFIEHRQELATEIDHIGQENGLLQQDLAQENSTQPALSRINHWEEESIKRVKAAAEEARMNLRKHLNYNKEQLKASLCQIMSNIQSSRESDDYTETELTKFTEQLKMLRSMINKPIAIDILDDNQTESTIRLIKVKTNQTIDNNINSPAPKVEAISAHDKNDYLFKGDSHVGKSNLMSRFVRNRFNLDSGCAIGVELSIRCIQIHEKQIKLQIWDTLGIVRYRAINRAYYPGAVGALIVYDITQRETYEHVEAWLQEIRSGSVSDIIILLVGNKSDLSNARKVSSDEAQAFARNNGILFMETSALDSSNVEQAFYTVATSANMQRSLESINQIPRWWQ</sequence>
<evidence type="ECO:0000256" key="5">
    <source>
        <dbReference type="ARBA" id="ARBA00023136"/>
    </source>
</evidence>
<dbReference type="SMART" id="SM00173">
    <property type="entry name" value="RAS"/>
    <property type="match status" value="1"/>
</dbReference>
<evidence type="ECO:0000313" key="8">
    <source>
        <dbReference type="EMBL" id="CAF1370543.1"/>
    </source>
</evidence>
<evidence type="ECO:0000256" key="3">
    <source>
        <dbReference type="ARBA" id="ARBA00022741"/>
    </source>
</evidence>
<proteinExistence type="inferred from homology"/>
<dbReference type="GO" id="GO:0003924">
    <property type="term" value="F:GTPase activity"/>
    <property type="evidence" value="ECO:0007669"/>
    <property type="project" value="InterPro"/>
</dbReference>
<dbReference type="SMART" id="SM00175">
    <property type="entry name" value="RAB"/>
    <property type="match status" value="1"/>
</dbReference>
<evidence type="ECO:0000256" key="1">
    <source>
        <dbReference type="ARBA" id="ARBA00004635"/>
    </source>
</evidence>
<dbReference type="InterPro" id="IPR001806">
    <property type="entry name" value="Small_GTPase"/>
</dbReference>
<dbReference type="EMBL" id="CAJNOG010000850">
    <property type="protein sequence ID" value="CAF1370543.1"/>
    <property type="molecule type" value="Genomic_DNA"/>
</dbReference>
<organism evidence="8 10">
    <name type="scientific">Adineta steineri</name>
    <dbReference type="NCBI Taxonomy" id="433720"/>
    <lineage>
        <taxon>Eukaryota</taxon>
        <taxon>Metazoa</taxon>
        <taxon>Spiralia</taxon>
        <taxon>Gnathifera</taxon>
        <taxon>Rotifera</taxon>
        <taxon>Eurotatoria</taxon>
        <taxon>Bdelloidea</taxon>
        <taxon>Adinetida</taxon>
        <taxon>Adinetidae</taxon>
        <taxon>Adineta</taxon>
    </lineage>
</organism>
<keyword evidence="4" id="KW-0342">GTP-binding</keyword>
<accession>A0A815IUZ6</accession>
<evidence type="ECO:0000313" key="10">
    <source>
        <dbReference type="Proteomes" id="UP000663845"/>
    </source>
</evidence>
<dbReference type="Proteomes" id="UP000663844">
    <property type="component" value="Unassembled WGS sequence"/>
</dbReference>
<dbReference type="SMART" id="SM00174">
    <property type="entry name" value="RHO"/>
    <property type="match status" value="1"/>
</dbReference>
<evidence type="ECO:0000313" key="9">
    <source>
        <dbReference type="EMBL" id="CAF3951878.1"/>
    </source>
</evidence>
<dbReference type="GO" id="GO:0005525">
    <property type="term" value="F:GTP binding"/>
    <property type="evidence" value="ECO:0007669"/>
    <property type="project" value="UniProtKB-KW"/>
</dbReference>
<dbReference type="PANTHER" id="PTHR47979">
    <property type="entry name" value="DRAB11-RELATED"/>
    <property type="match status" value="1"/>
</dbReference>
<keyword evidence="5" id="KW-0472">Membrane</keyword>
<dbReference type="PROSITE" id="PS51419">
    <property type="entry name" value="RAB"/>
    <property type="match status" value="1"/>
</dbReference>
<dbReference type="FunFam" id="3.40.50.300:FF:000274">
    <property type="entry name" value="ras-related protein RABA5a"/>
    <property type="match status" value="1"/>
</dbReference>
<dbReference type="Gene3D" id="3.40.50.300">
    <property type="entry name" value="P-loop containing nucleotide triphosphate hydrolases"/>
    <property type="match status" value="1"/>
</dbReference>
<comment type="subcellular location">
    <subcellularLocation>
        <location evidence="1">Membrane</location>
        <topology evidence="1">Lipid-anchor</topology>
    </subcellularLocation>
</comment>
<protein>
    <submittedName>
        <fullName evidence="8">Uncharacterized protein</fullName>
    </submittedName>
</protein>
<dbReference type="NCBIfam" id="TIGR00231">
    <property type="entry name" value="small_GTP"/>
    <property type="match status" value="1"/>
</dbReference>
<dbReference type="Pfam" id="PF00071">
    <property type="entry name" value="Ras"/>
    <property type="match status" value="1"/>
</dbReference>
<evidence type="ECO:0000256" key="2">
    <source>
        <dbReference type="ARBA" id="ARBA00006270"/>
    </source>
</evidence>
<dbReference type="PROSITE" id="PS51421">
    <property type="entry name" value="RAS"/>
    <property type="match status" value="1"/>
</dbReference>
<dbReference type="Proteomes" id="UP000663845">
    <property type="component" value="Unassembled WGS sequence"/>
</dbReference>
<keyword evidence="7" id="KW-0636">Prenylation</keyword>
<dbReference type="InterPro" id="IPR050209">
    <property type="entry name" value="Rab_GTPases_membrane_traffic"/>
</dbReference>
<comment type="similarity">
    <text evidence="2">Belongs to the small GTPase superfamily. Rab family.</text>
</comment>
<reference evidence="8" key="1">
    <citation type="submission" date="2021-02" db="EMBL/GenBank/DDBJ databases">
        <authorList>
            <person name="Nowell W R."/>
        </authorList>
    </citation>
    <scope>NUCLEOTIDE SEQUENCE</scope>
</reference>
<gene>
    <name evidence="8" type="ORF">JYZ213_LOCUS36098</name>
    <name evidence="9" type="ORF">OXD698_LOCUS26738</name>
</gene>
<dbReference type="GO" id="GO:0016020">
    <property type="term" value="C:membrane"/>
    <property type="evidence" value="ECO:0007669"/>
    <property type="project" value="UniProtKB-SubCell"/>
</dbReference>